<accession>A0A5E4M9J7</accession>
<evidence type="ECO:0000313" key="1">
    <source>
        <dbReference type="EMBL" id="VVC25995.1"/>
    </source>
</evidence>
<sequence length="98" mass="11132">MTESDDYRNFLRMDATSFENLLKLVTSNIQKQNTIMMEAISVNERLSITLRYLATGNTFEDLTFLSAILPQSISNIVQKTCQAIITSLKTINIEYVSC</sequence>
<dbReference type="Proteomes" id="UP000325440">
    <property type="component" value="Unassembled WGS sequence"/>
</dbReference>
<dbReference type="AlphaFoldDB" id="A0A5E4M9J7"/>
<evidence type="ECO:0008006" key="3">
    <source>
        <dbReference type="Google" id="ProtNLM"/>
    </source>
</evidence>
<reference evidence="1 2" key="1">
    <citation type="submission" date="2019-08" db="EMBL/GenBank/DDBJ databases">
        <authorList>
            <person name="Alioto T."/>
            <person name="Alioto T."/>
            <person name="Gomez Garrido J."/>
        </authorList>
    </citation>
    <scope>NUCLEOTIDE SEQUENCE [LARGE SCALE GENOMIC DNA]</scope>
</reference>
<proteinExistence type="predicted"/>
<protein>
    <recommendedName>
        <fullName evidence="3">Harbinger transposase-derived nuclease domain</fullName>
    </recommendedName>
</protein>
<gene>
    <name evidence="1" type="ORF">CINCED_3A007474</name>
</gene>
<dbReference type="EMBL" id="CABPRJ010000023">
    <property type="protein sequence ID" value="VVC25995.1"/>
    <property type="molecule type" value="Genomic_DNA"/>
</dbReference>
<name>A0A5E4M9J7_9HEMI</name>
<evidence type="ECO:0000313" key="2">
    <source>
        <dbReference type="Proteomes" id="UP000325440"/>
    </source>
</evidence>
<dbReference type="OrthoDB" id="6625330at2759"/>
<organism evidence="1 2">
    <name type="scientific">Cinara cedri</name>
    <dbReference type="NCBI Taxonomy" id="506608"/>
    <lineage>
        <taxon>Eukaryota</taxon>
        <taxon>Metazoa</taxon>
        <taxon>Ecdysozoa</taxon>
        <taxon>Arthropoda</taxon>
        <taxon>Hexapoda</taxon>
        <taxon>Insecta</taxon>
        <taxon>Pterygota</taxon>
        <taxon>Neoptera</taxon>
        <taxon>Paraneoptera</taxon>
        <taxon>Hemiptera</taxon>
        <taxon>Sternorrhyncha</taxon>
        <taxon>Aphidomorpha</taxon>
        <taxon>Aphidoidea</taxon>
        <taxon>Aphididae</taxon>
        <taxon>Lachninae</taxon>
        <taxon>Cinara</taxon>
    </lineage>
</organism>
<keyword evidence="2" id="KW-1185">Reference proteome</keyword>